<accession>A0ABD1NHS4</accession>
<evidence type="ECO:0000313" key="1">
    <source>
        <dbReference type="EMBL" id="KAL2347659.1"/>
    </source>
</evidence>
<proteinExistence type="predicted"/>
<gene>
    <name evidence="1" type="ORF">Fmac_001659</name>
</gene>
<organism evidence="1 2">
    <name type="scientific">Flemingia macrophylla</name>
    <dbReference type="NCBI Taxonomy" id="520843"/>
    <lineage>
        <taxon>Eukaryota</taxon>
        <taxon>Viridiplantae</taxon>
        <taxon>Streptophyta</taxon>
        <taxon>Embryophyta</taxon>
        <taxon>Tracheophyta</taxon>
        <taxon>Spermatophyta</taxon>
        <taxon>Magnoliopsida</taxon>
        <taxon>eudicotyledons</taxon>
        <taxon>Gunneridae</taxon>
        <taxon>Pentapetalae</taxon>
        <taxon>rosids</taxon>
        <taxon>fabids</taxon>
        <taxon>Fabales</taxon>
        <taxon>Fabaceae</taxon>
        <taxon>Papilionoideae</taxon>
        <taxon>50 kb inversion clade</taxon>
        <taxon>NPAAA clade</taxon>
        <taxon>indigoferoid/millettioid clade</taxon>
        <taxon>Phaseoleae</taxon>
        <taxon>Flemingia</taxon>
    </lineage>
</organism>
<evidence type="ECO:0000313" key="2">
    <source>
        <dbReference type="Proteomes" id="UP001603857"/>
    </source>
</evidence>
<comment type="caution">
    <text evidence="1">The sequence shown here is derived from an EMBL/GenBank/DDBJ whole genome shotgun (WGS) entry which is preliminary data.</text>
</comment>
<dbReference type="AlphaFoldDB" id="A0ABD1NHS4"/>
<reference evidence="1 2" key="1">
    <citation type="submission" date="2024-08" db="EMBL/GenBank/DDBJ databases">
        <title>Insights into the chromosomal genome structure of Flemingia macrophylla.</title>
        <authorList>
            <person name="Ding Y."/>
            <person name="Zhao Y."/>
            <person name="Bi W."/>
            <person name="Wu M."/>
            <person name="Zhao G."/>
            <person name="Gong Y."/>
            <person name="Li W."/>
            <person name="Zhang P."/>
        </authorList>
    </citation>
    <scope>NUCLEOTIDE SEQUENCE [LARGE SCALE GENOMIC DNA]</scope>
    <source>
        <strain evidence="1">DYQJB</strain>
        <tissue evidence="1">Leaf</tissue>
    </source>
</reference>
<keyword evidence="2" id="KW-1185">Reference proteome</keyword>
<dbReference type="Proteomes" id="UP001603857">
    <property type="component" value="Unassembled WGS sequence"/>
</dbReference>
<protein>
    <submittedName>
        <fullName evidence="1">Uncharacterized protein</fullName>
    </submittedName>
</protein>
<name>A0ABD1NHS4_9FABA</name>
<sequence>MSQCLTLRPFREEGKFPLPVPAPYSSLPPSSDPASLPLRSLSVSPFRPLPLSLSHSVSLTLQPPVQLQPPLHPPSWPPQIEGTIEETSLQMFASSGDPMLP</sequence>
<dbReference type="EMBL" id="JBGMDY010000001">
    <property type="protein sequence ID" value="KAL2347659.1"/>
    <property type="molecule type" value="Genomic_DNA"/>
</dbReference>